<dbReference type="AlphaFoldDB" id="A0A5S6QN06"/>
<dbReference type="WBParaSite" id="TMUE_2000008600.1">
    <property type="protein sequence ID" value="TMUE_2000008600.1"/>
    <property type="gene ID" value="WBGene00289784"/>
</dbReference>
<organism evidence="1 2">
    <name type="scientific">Trichuris muris</name>
    <name type="common">Mouse whipworm</name>
    <dbReference type="NCBI Taxonomy" id="70415"/>
    <lineage>
        <taxon>Eukaryota</taxon>
        <taxon>Metazoa</taxon>
        <taxon>Ecdysozoa</taxon>
        <taxon>Nematoda</taxon>
        <taxon>Enoplea</taxon>
        <taxon>Dorylaimia</taxon>
        <taxon>Trichinellida</taxon>
        <taxon>Trichuridae</taxon>
        <taxon>Trichuris</taxon>
    </lineage>
</organism>
<evidence type="ECO:0000313" key="2">
    <source>
        <dbReference type="WBParaSite" id="TMUE_2000008600.1"/>
    </source>
</evidence>
<dbReference type="PANTHER" id="PTHR21301:SF11">
    <property type="entry name" value="GIY-YIG DOMAIN-CONTAINING PROTEIN"/>
    <property type="match status" value="1"/>
</dbReference>
<dbReference type="Proteomes" id="UP000046395">
    <property type="component" value="Unassembled WGS sequence"/>
</dbReference>
<proteinExistence type="predicted"/>
<name>A0A5S6QN06_TRIMR</name>
<protein>
    <submittedName>
        <fullName evidence="2">Reverse transcriptase domain-containing protein</fullName>
    </submittedName>
</protein>
<evidence type="ECO:0000313" key="1">
    <source>
        <dbReference type="Proteomes" id="UP000046395"/>
    </source>
</evidence>
<reference evidence="2" key="1">
    <citation type="submission" date="2019-12" db="UniProtKB">
        <authorList>
            <consortium name="WormBaseParasite"/>
        </authorList>
    </citation>
    <scope>IDENTIFICATION</scope>
</reference>
<keyword evidence="1" id="KW-1185">Reference proteome</keyword>
<sequence length="145" mass="16892">MFKRYVDDIFVIIEEGKEVALLEHLNVLFPGKIIFTMEREEKGKLAFLDSLVIRDQGHIITKVFRKPTNSERSRKLRDVNKDTFVLRVFLPSLCNDQPFGYDIEKRKKGARMNKQLSSSGRDRADNVSWKVKLGDQEVKNSARFT</sequence>
<accession>A0A5S6QN06</accession>
<dbReference type="PANTHER" id="PTHR21301">
    <property type="entry name" value="REVERSE TRANSCRIPTASE"/>
    <property type="match status" value="1"/>
</dbReference>